<reference evidence="2 3" key="1">
    <citation type="journal article" date="2023" name="Commun. Biol.">
        <title>Genome analysis of Parmales, the sister group of diatoms, reveals the evolutionary specialization of diatoms from phago-mixotrophs to photoautotrophs.</title>
        <authorList>
            <person name="Ban H."/>
            <person name="Sato S."/>
            <person name="Yoshikawa S."/>
            <person name="Yamada K."/>
            <person name="Nakamura Y."/>
            <person name="Ichinomiya M."/>
            <person name="Sato N."/>
            <person name="Blanc-Mathieu R."/>
            <person name="Endo H."/>
            <person name="Kuwata A."/>
            <person name="Ogata H."/>
        </authorList>
    </citation>
    <scope>NUCLEOTIDE SEQUENCE [LARGE SCALE GENOMIC DNA]</scope>
</reference>
<dbReference type="InterPro" id="IPR001660">
    <property type="entry name" value="SAM"/>
</dbReference>
<evidence type="ECO:0000313" key="2">
    <source>
        <dbReference type="EMBL" id="GMI25382.1"/>
    </source>
</evidence>
<dbReference type="CDD" id="cd09487">
    <property type="entry name" value="SAM_superfamily"/>
    <property type="match status" value="1"/>
</dbReference>
<keyword evidence="3" id="KW-1185">Reference proteome</keyword>
<protein>
    <recommendedName>
        <fullName evidence="1">SAM domain-containing protein</fullName>
    </recommendedName>
</protein>
<dbReference type="EMBL" id="BRYB01004081">
    <property type="protein sequence ID" value="GMI25382.1"/>
    <property type="molecule type" value="Genomic_DNA"/>
</dbReference>
<proteinExistence type="predicted"/>
<dbReference type="SMART" id="SM00454">
    <property type="entry name" value="SAM"/>
    <property type="match status" value="1"/>
</dbReference>
<gene>
    <name evidence="2" type="ORF">TeGR_g5881</name>
</gene>
<dbReference type="InterPro" id="IPR013761">
    <property type="entry name" value="SAM/pointed_sf"/>
</dbReference>
<dbReference type="SUPFAM" id="SSF47769">
    <property type="entry name" value="SAM/Pointed domain"/>
    <property type="match status" value="1"/>
</dbReference>
<feature type="domain" description="SAM" evidence="1">
    <location>
        <begin position="38"/>
        <end position="101"/>
    </location>
</feature>
<evidence type="ECO:0000259" key="1">
    <source>
        <dbReference type="SMART" id="SM00454"/>
    </source>
</evidence>
<name>A0ABQ6MFZ3_9STRA</name>
<organism evidence="2 3">
    <name type="scientific">Tetraparma gracilis</name>
    <dbReference type="NCBI Taxonomy" id="2962635"/>
    <lineage>
        <taxon>Eukaryota</taxon>
        <taxon>Sar</taxon>
        <taxon>Stramenopiles</taxon>
        <taxon>Ochrophyta</taxon>
        <taxon>Bolidophyceae</taxon>
        <taxon>Parmales</taxon>
        <taxon>Triparmaceae</taxon>
        <taxon>Tetraparma</taxon>
    </lineage>
</organism>
<dbReference type="Gene3D" id="1.10.150.50">
    <property type="entry name" value="Transcription Factor, Ets-1"/>
    <property type="match status" value="1"/>
</dbReference>
<dbReference type="Proteomes" id="UP001165060">
    <property type="component" value="Unassembled WGS sequence"/>
</dbReference>
<evidence type="ECO:0000313" key="3">
    <source>
        <dbReference type="Proteomes" id="UP001165060"/>
    </source>
</evidence>
<accession>A0ABQ6MFZ3</accession>
<sequence length="101" mass="11360">MLYRLERRFQRELRAPMFPVQQQQTMQQQQLPTVQAIIPGAQPTSVAGFLEAAGCLDKRDAFDAEGVDMVAMMALTNDDLKELGLNMGQRKKLLHVIESGK</sequence>
<comment type="caution">
    <text evidence="2">The sequence shown here is derived from an EMBL/GenBank/DDBJ whole genome shotgun (WGS) entry which is preliminary data.</text>
</comment>
<dbReference type="Pfam" id="PF00536">
    <property type="entry name" value="SAM_1"/>
    <property type="match status" value="1"/>
</dbReference>